<name>A0ABS7NTV9_9NOCA</name>
<gene>
    <name evidence="1" type="ORF">HQ605_11505</name>
</gene>
<keyword evidence="2" id="KW-1185">Reference proteome</keyword>
<dbReference type="EMBL" id="JABUKG010000011">
    <property type="protein sequence ID" value="MBY6321452.1"/>
    <property type="molecule type" value="Genomic_DNA"/>
</dbReference>
<comment type="caution">
    <text evidence="1">The sequence shown here is derived from an EMBL/GenBank/DDBJ whole genome shotgun (WGS) entry which is preliminary data.</text>
</comment>
<accession>A0ABS7NTV9</accession>
<evidence type="ECO:0000313" key="1">
    <source>
        <dbReference type="EMBL" id="MBY6321452.1"/>
    </source>
</evidence>
<dbReference type="RefSeq" id="WP_068103888.1">
    <property type="nucleotide sequence ID" value="NZ_JABUKE010000009.1"/>
</dbReference>
<reference evidence="1 2" key="1">
    <citation type="submission" date="2020-06" db="EMBL/GenBank/DDBJ databases">
        <title>Taxonomy, biology and ecology of Rhodococcus bacteria occurring in California pistachio and other woody hosts as revealed by genome sequence analyses.</title>
        <authorList>
            <person name="Gai Y."/>
            <person name="Riely B."/>
        </authorList>
    </citation>
    <scope>NUCLEOTIDE SEQUENCE [LARGE SCALE GENOMIC DNA]</scope>
    <source>
        <strain evidence="1 2">BP-284</strain>
    </source>
</reference>
<dbReference type="Proteomes" id="UP001520140">
    <property type="component" value="Unassembled WGS sequence"/>
</dbReference>
<evidence type="ECO:0000313" key="2">
    <source>
        <dbReference type="Proteomes" id="UP001520140"/>
    </source>
</evidence>
<organism evidence="1 2">
    <name type="scientific">Rhodococcoides kroppenstedtii</name>
    <dbReference type="NCBI Taxonomy" id="293050"/>
    <lineage>
        <taxon>Bacteria</taxon>
        <taxon>Bacillati</taxon>
        <taxon>Actinomycetota</taxon>
        <taxon>Actinomycetes</taxon>
        <taxon>Mycobacteriales</taxon>
        <taxon>Nocardiaceae</taxon>
        <taxon>Rhodococcoides</taxon>
    </lineage>
</organism>
<protein>
    <submittedName>
        <fullName evidence="1">Uncharacterized protein</fullName>
    </submittedName>
</protein>
<proteinExistence type="predicted"/>
<sequence>MTTHRTARTTAKSAEDKADARRELAAQLHASITDQVAALVDSDVWRAYLDHMAAFHSYSTGRVAVFDPSNSGTQEWRLAA</sequence>